<dbReference type="GO" id="GO:0019877">
    <property type="term" value="P:diaminopimelate biosynthetic process"/>
    <property type="evidence" value="ECO:0007669"/>
    <property type="project" value="UniProtKB-ARBA"/>
</dbReference>
<feature type="binding site" evidence="3">
    <location>
        <position position="134"/>
    </location>
    <ligand>
        <name>Mn(2+)</name>
        <dbReference type="ChEBI" id="CHEBI:29035"/>
        <label>2</label>
    </ligand>
</feature>
<proteinExistence type="inferred from homology"/>
<evidence type="ECO:0000256" key="3">
    <source>
        <dbReference type="PIRSR" id="PIRSR005962-1"/>
    </source>
</evidence>
<dbReference type="Gene3D" id="3.40.630.10">
    <property type="entry name" value="Zn peptidases"/>
    <property type="match status" value="1"/>
</dbReference>
<keyword evidence="3" id="KW-0479">Metal-binding</keyword>
<feature type="binding site" evidence="3">
    <location>
        <position position="159"/>
    </location>
    <ligand>
        <name>Mn(2+)</name>
        <dbReference type="ChEBI" id="CHEBI:29035"/>
        <label>2</label>
    </ligand>
</feature>
<feature type="binding site" evidence="3">
    <location>
        <position position="357"/>
    </location>
    <ligand>
        <name>Mn(2+)</name>
        <dbReference type="ChEBI" id="CHEBI:29035"/>
        <label>2</label>
    </ligand>
</feature>
<keyword evidence="3" id="KW-0464">Manganese</keyword>
<dbReference type="NCBIfam" id="TIGR01891">
    <property type="entry name" value="amidohydrolases"/>
    <property type="match status" value="1"/>
</dbReference>
<dbReference type="Proteomes" id="UP000249808">
    <property type="component" value="Unassembled WGS sequence"/>
</dbReference>
<feature type="binding site" evidence="3">
    <location>
        <position position="98"/>
    </location>
    <ligand>
        <name>Mn(2+)</name>
        <dbReference type="ChEBI" id="CHEBI:29035"/>
        <label>2</label>
    </ligand>
</feature>
<evidence type="ECO:0000256" key="1">
    <source>
        <dbReference type="ARBA" id="ARBA00006153"/>
    </source>
</evidence>
<feature type="binding site" evidence="3">
    <location>
        <position position="100"/>
    </location>
    <ligand>
        <name>Mn(2+)</name>
        <dbReference type="ChEBI" id="CHEBI:29035"/>
        <label>2</label>
    </ligand>
</feature>
<evidence type="ECO:0000313" key="5">
    <source>
        <dbReference type="EMBL" id="RAK45970.1"/>
    </source>
</evidence>
<evidence type="ECO:0000256" key="2">
    <source>
        <dbReference type="ARBA" id="ARBA00022801"/>
    </source>
</evidence>
<dbReference type="PIRSF" id="PIRSF005962">
    <property type="entry name" value="Pept_M20D_amidohydro"/>
    <property type="match status" value="1"/>
</dbReference>
<dbReference type="PANTHER" id="PTHR11014">
    <property type="entry name" value="PEPTIDASE M20 FAMILY MEMBER"/>
    <property type="match status" value="1"/>
</dbReference>
<reference evidence="5 6" key="1">
    <citation type="journal article" date="2018" name="Front. Microbiol.">
        <title>Description and Comparative Genomics of Macrococcus caseolyticus subsp. hominis subsp. nov., Macrococcus goetzii sp. nov., Macrococcus epidermidis sp. nov., and Macrococcus bohemicus sp. nov., Novel Macrococci From Human Clinical Material With Virulence Potential and Suspected Uptake of Foreign DNA by Natural Transformation.</title>
        <authorList>
            <person name="Maslanova I."/>
            <person name="Wertheimer Z."/>
            <person name="Sedlacek I."/>
            <person name="Svec P."/>
            <person name="Indrakova A."/>
            <person name="Kovarovic V."/>
            <person name="Schumann P."/>
            <person name="Sproer C."/>
            <person name="Kralova S."/>
            <person name="Sedo O."/>
            <person name="Kristofova L."/>
            <person name="Vrbovska V."/>
            <person name="Fuzik T."/>
            <person name="Petras P."/>
            <person name="Zdrahal Z."/>
            <person name="Ruzickova V."/>
            <person name="Doskar J."/>
            <person name="Pantucek R."/>
        </authorList>
    </citation>
    <scope>NUCLEOTIDE SEQUENCE [LARGE SCALE GENOMIC DNA]</scope>
    <source>
        <strain evidence="5 6">01/688</strain>
    </source>
</reference>
<dbReference type="FunFam" id="3.30.70.360:FF:000001">
    <property type="entry name" value="N-acetyldiaminopimelate deacetylase"/>
    <property type="match status" value="1"/>
</dbReference>
<dbReference type="AlphaFoldDB" id="A0A327ZUA9"/>
<dbReference type="EMBL" id="PZJH01000001">
    <property type="protein sequence ID" value="RAK45970.1"/>
    <property type="molecule type" value="Genomic_DNA"/>
</dbReference>
<dbReference type="SUPFAM" id="SSF55031">
    <property type="entry name" value="Bacterial exopeptidase dimerisation domain"/>
    <property type="match status" value="1"/>
</dbReference>
<dbReference type="InterPro" id="IPR011650">
    <property type="entry name" value="Peptidase_M20_dimer"/>
</dbReference>
<dbReference type="InterPro" id="IPR002933">
    <property type="entry name" value="Peptidase_M20"/>
</dbReference>
<evidence type="ECO:0000313" key="6">
    <source>
        <dbReference type="Proteomes" id="UP000249808"/>
    </source>
</evidence>
<keyword evidence="2 5" id="KW-0378">Hydrolase</keyword>
<dbReference type="Pfam" id="PF07687">
    <property type="entry name" value="M20_dimer"/>
    <property type="match status" value="1"/>
</dbReference>
<comment type="similarity">
    <text evidence="1">Belongs to the peptidase M20 family.</text>
</comment>
<keyword evidence="6" id="KW-1185">Reference proteome</keyword>
<protein>
    <submittedName>
        <fullName evidence="5">Amidohydrolase</fullName>
    </submittedName>
</protein>
<dbReference type="PANTHER" id="PTHR11014:SF63">
    <property type="entry name" value="METALLOPEPTIDASE, PUTATIVE (AFU_ORTHOLOGUE AFUA_6G09600)-RELATED"/>
    <property type="match status" value="1"/>
</dbReference>
<dbReference type="InterPro" id="IPR017439">
    <property type="entry name" value="Amidohydrolase"/>
</dbReference>
<dbReference type="InterPro" id="IPR036264">
    <property type="entry name" value="Bact_exopeptidase_dim_dom"/>
</dbReference>
<name>A0A327ZUA9_9STAP</name>
<accession>A0A327ZUA9</accession>
<dbReference type="RefSeq" id="WP_111714149.1">
    <property type="nucleotide sequence ID" value="NZ_JBHSSR010000001.1"/>
</dbReference>
<sequence length="383" mass="42946">MIDYQEYEDKVIQYRRHLHQNPEPSFKEYETTKYIRDVLRSLEHCEVIELTETGTIGVFNKGGNKKIGLRADIDALPIQEERTDLDFMSQHDGLMHACGHDVHTAVLLGAAHYFNDHAHELTNEIHCIFQHAEELIPGGARELVETGYFEGFDFIYGHHIWATLPLGYIDIKSGPASANSDLYQIEIQGRGGHASQPNKTIDPLLIGSHFVNEIQSIVSRKVDPFEPVVVSNTVFLAGNVNGANVIPDKVTLAGSVRTTTAENREICKSQIEKTIEHLCLANGATHKIDYTIGYDAVYNDEAHTQWVREIAECNYPGKVVSEPTMMGGEDFSAYQQVAPCVYIFIGSGSEGFDYPHHHPKFGIDESSFKVAFEMFVNIALNYK</sequence>
<dbReference type="GO" id="GO:0046872">
    <property type="term" value="F:metal ion binding"/>
    <property type="evidence" value="ECO:0007669"/>
    <property type="project" value="UniProtKB-KW"/>
</dbReference>
<evidence type="ECO:0000259" key="4">
    <source>
        <dbReference type="Pfam" id="PF07687"/>
    </source>
</evidence>
<dbReference type="Gene3D" id="3.30.70.360">
    <property type="match status" value="1"/>
</dbReference>
<dbReference type="Pfam" id="PF01546">
    <property type="entry name" value="Peptidase_M20"/>
    <property type="match status" value="1"/>
</dbReference>
<comment type="caution">
    <text evidence="5">The sequence shown here is derived from an EMBL/GenBank/DDBJ whole genome shotgun (WGS) entry which is preliminary data.</text>
</comment>
<dbReference type="GO" id="GO:0050118">
    <property type="term" value="F:N-acetyldiaminopimelate deacetylase activity"/>
    <property type="evidence" value="ECO:0007669"/>
    <property type="project" value="UniProtKB-ARBA"/>
</dbReference>
<feature type="domain" description="Peptidase M20 dimerisation" evidence="4">
    <location>
        <begin position="183"/>
        <end position="278"/>
    </location>
</feature>
<organism evidence="5 6">
    <name type="scientific">Macrococcus epidermidis</name>
    <dbReference type="NCBI Taxonomy" id="1902580"/>
    <lineage>
        <taxon>Bacteria</taxon>
        <taxon>Bacillati</taxon>
        <taxon>Bacillota</taxon>
        <taxon>Bacilli</taxon>
        <taxon>Bacillales</taxon>
        <taxon>Staphylococcaceae</taxon>
        <taxon>Macrococcus</taxon>
    </lineage>
</organism>
<dbReference type="SUPFAM" id="SSF53187">
    <property type="entry name" value="Zn-dependent exopeptidases"/>
    <property type="match status" value="1"/>
</dbReference>
<comment type="cofactor">
    <cofactor evidence="3">
        <name>Mn(2+)</name>
        <dbReference type="ChEBI" id="CHEBI:29035"/>
    </cofactor>
    <text evidence="3">The Mn(2+) ion enhances activity.</text>
</comment>
<gene>
    <name evidence="5" type="ORF">BHU61_00560</name>
</gene>